<gene>
    <name evidence="1" type="ORF">I302_00251</name>
    <name evidence="2" type="ORF">I302_101568</name>
</gene>
<dbReference type="AlphaFoldDB" id="A0A1B9GCL0"/>
<reference evidence="2" key="2">
    <citation type="submission" date="2013-07" db="EMBL/GenBank/DDBJ databases">
        <authorList>
            <consortium name="The Broad Institute Genome Sequencing Platform"/>
            <person name="Cuomo C."/>
            <person name="Litvintseva A."/>
            <person name="Chen Y."/>
            <person name="Heitman J."/>
            <person name="Sun S."/>
            <person name="Springer D."/>
            <person name="Dromer F."/>
            <person name="Young S.K."/>
            <person name="Zeng Q."/>
            <person name="Gargeya S."/>
            <person name="Fitzgerald M."/>
            <person name="Abouelleil A."/>
            <person name="Alvarado L."/>
            <person name="Berlin A.M."/>
            <person name="Chapman S.B."/>
            <person name="Dewar J."/>
            <person name="Goldberg J."/>
            <person name="Griggs A."/>
            <person name="Gujja S."/>
            <person name="Hansen M."/>
            <person name="Howarth C."/>
            <person name="Imamovic A."/>
            <person name="Larimer J."/>
            <person name="McCowan C."/>
            <person name="Murphy C."/>
            <person name="Pearson M."/>
            <person name="Priest M."/>
            <person name="Roberts A."/>
            <person name="Saif S."/>
            <person name="Shea T."/>
            <person name="Sykes S."/>
            <person name="Wortman J."/>
            <person name="Nusbaum C."/>
            <person name="Birren B."/>
        </authorList>
    </citation>
    <scope>NUCLEOTIDE SEQUENCE</scope>
    <source>
        <strain evidence="2">CBS 10118</strain>
    </source>
</reference>
<keyword evidence="3" id="KW-1185">Reference proteome</keyword>
<dbReference type="RefSeq" id="XP_019049832.1">
    <property type="nucleotide sequence ID" value="XM_019186954.1"/>
</dbReference>
<proteinExistence type="predicted"/>
<accession>A0A1B9GCL0</accession>
<evidence type="ECO:0000313" key="1">
    <source>
        <dbReference type="EMBL" id="OCF28762.1"/>
    </source>
</evidence>
<dbReference type="EMBL" id="KI894018">
    <property type="protein sequence ID" value="OCF28762.1"/>
    <property type="molecule type" value="Genomic_DNA"/>
</dbReference>
<sequence length="260" mass="29096">MTRPTSSIRFIASSFLRAERARRQPMPEGFTEATGNQARPKCVLLHDIPRTALPSDIARALRDVGAVDESFSVSSITSLPPSLPKAPSLHRTFHLSLPSAKKAQSILTTLSTKPIFSLDTRTTQAQLTHITSSEWTNNIIQRTLRDRSPFERERDRAIEKTFTAEWSGKSGMSGRRVVIKGLPGSVKVEDVKRLGKDCGVVQDAEGCVKLPASRQSNVSTYCLTTNSITDAHRLARKLHMKWYKVDVFGQKWLMRAHVHY</sequence>
<reference evidence="1" key="1">
    <citation type="submission" date="2013-07" db="EMBL/GenBank/DDBJ databases">
        <title>The Genome Sequence of Cryptococcus bestiolae CBS10118.</title>
        <authorList>
            <consortium name="The Broad Institute Genome Sequencing Platform"/>
            <person name="Cuomo C."/>
            <person name="Litvintseva A."/>
            <person name="Chen Y."/>
            <person name="Heitman J."/>
            <person name="Sun S."/>
            <person name="Springer D."/>
            <person name="Dromer F."/>
            <person name="Young S.K."/>
            <person name="Zeng Q."/>
            <person name="Gargeya S."/>
            <person name="Fitzgerald M."/>
            <person name="Abouelleil A."/>
            <person name="Alvarado L."/>
            <person name="Berlin A.M."/>
            <person name="Chapman S.B."/>
            <person name="Dewar J."/>
            <person name="Goldberg J."/>
            <person name="Griggs A."/>
            <person name="Gujja S."/>
            <person name="Hansen M."/>
            <person name="Howarth C."/>
            <person name="Imamovic A."/>
            <person name="Larimer J."/>
            <person name="McCowan C."/>
            <person name="Murphy C."/>
            <person name="Pearson M."/>
            <person name="Priest M."/>
            <person name="Roberts A."/>
            <person name="Saif S."/>
            <person name="Shea T."/>
            <person name="Sykes S."/>
            <person name="Wortman J."/>
            <person name="Nusbaum C."/>
            <person name="Birren B."/>
        </authorList>
    </citation>
    <scope>NUCLEOTIDE SEQUENCE [LARGE SCALE GENOMIC DNA]</scope>
    <source>
        <strain evidence="1">CBS 10118</strain>
    </source>
</reference>
<name>A0A1B9GCL0_9TREE</name>
<evidence type="ECO:0000313" key="3">
    <source>
        <dbReference type="Proteomes" id="UP000092730"/>
    </source>
</evidence>
<dbReference type="Proteomes" id="UP000092730">
    <property type="component" value="Chromosome 1"/>
</dbReference>
<evidence type="ECO:0000313" key="2">
    <source>
        <dbReference type="EMBL" id="WVW79599.1"/>
    </source>
</evidence>
<dbReference type="EMBL" id="CP144541">
    <property type="protein sequence ID" value="WVW79599.1"/>
    <property type="molecule type" value="Genomic_DNA"/>
</dbReference>
<protein>
    <submittedName>
        <fullName evidence="1">Uncharacterized protein</fullName>
    </submittedName>
</protein>
<organism evidence="1">
    <name type="scientific">Kwoniella bestiolae CBS 10118</name>
    <dbReference type="NCBI Taxonomy" id="1296100"/>
    <lineage>
        <taxon>Eukaryota</taxon>
        <taxon>Fungi</taxon>
        <taxon>Dikarya</taxon>
        <taxon>Basidiomycota</taxon>
        <taxon>Agaricomycotina</taxon>
        <taxon>Tremellomycetes</taxon>
        <taxon>Tremellales</taxon>
        <taxon>Cryptococcaceae</taxon>
        <taxon>Kwoniella</taxon>
    </lineage>
</organism>
<dbReference type="GeneID" id="30204650"/>
<dbReference type="KEGG" id="kbi:30204650"/>
<dbReference type="OrthoDB" id="5541797at2759"/>
<dbReference type="VEuPathDB" id="FungiDB:I302_00251"/>
<reference evidence="1" key="3">
    <citation type="submission" date="2014-01" db="EMBL/GenBank/DDBJ databases">
        <title>Evolution of pathogenesis and genome organization in the Tremellales.</title>
        <authorList>
            <person name="Cuomo C."/>
            <person name="Litvintseva A."/>
            <person name="Heitman J."/>
            <person name="Chen Y."/>
            <person name="Sun S."/>
            <person name="Springer D."/>
            <person name="Dromer F."/>
            <person name="Young S."/>
            <person name="Zeng Q."/>
            <person name="Chapman S."/>
            <person name="Gujja S."/>
            <person name="Saif S."/>
            <person name="Birren B."/>
        </authorList>
    </citation>
    <scope>NUCLEOTIDE SEQUENCE</scope>
    <source>
        <strain evidence="1">CBS 10118</strain>
    </source>
</reference>
<reference evidence="2" key="4">
    <citation type="submission" date="2024-02" db="EMBL/GenBank/DDBJ databases">
        <title>Comparative genomics of Cryptococcus and Kwoniella reveals pathogenesis evolution and contrasting modes of karyotype evolution via chromosome fusion or intercentromeric recombination.</title>
        <authorList>
            <person name="Coelho M.A."/>
            <person name="David-Palma M."/>
            <person name="Shea T."/>
            <person name="Bowers K."/>
            <person name="McGinley-Smith S."/>
            <person name="Mohammad A.W."/>
            <person name="Gnirke A."/>
            <person name="Yurkov A.M."/>
            <person name="Nowrousian M."/>
            <person name="Sun S."/>
            <person name="Cuomo C.A."/>
            <person name="Heitman J."/>
        </authorList>
    </citation>
    <scope>NUCLEOTIDE SEQUENCE</scope>
    <source>
        <strain evidence="2">CBS 10118</strain>
    </source>
</reference>